<keyword evidence="2" id="KW-1185">Reference proteome</keyword>
<gene>
    <name evidence="1" type="ORF">ROA7745_02769</name>
</gene>
<dbReference type="OrthoDB" id="7863598at2"/>
<evidence type="ECO:0000313" key="2">
    <source>
        <dbReference type="Proteomes" id="UP000193224"/>
    </source>
</evidence>
<reference evidence="1 2" key="1">
    <citation type="submission" date="2017-03" db="EMBL/GenBank/DDBJ databases">
        <authorList>
            <person name="Afonso C.L."/>
            <person name="Miller P.J."/>
            <person name="Scott M.A."/>
            <person name="Spackman E."/>
            <person name="Goraichik I."/>
            <person name="Dimitrov K.M."/>
            <person name="Suarez D.L."/>
            <person name="Swayne D.E."/>
        </authorList>
    </citation>
    <scope>NUCLEOTIDE SEQUENCE [LARGE SCALE GENOMIC DNA]</scope>
    <source>
        <strain evidence="1 2">CECT 7745</strain>
    </source>
</reference>
<dbReference type="AlphaFoldDB" id="A0A1X7BTE1"/>
<sequence>MKWQFAITASVPIHFAQAEPLYVNDYETMFAERADEVVDSKPGERLLELDNGVSVTSKMVSGVQEYTAFDSSGHIPVGCLVQGLQVELAVVEACPEKIPDYHAKLLMSLADKLLIFYAENSVPPQDLQKIKTRLNVGLKATAHAISRKRYCAGIEVSEEIMDEAYLKLDEAVEQSIALPRLPVRSPCGPSVGRDQ</sequence>
<dbReference type="EMBL" id="FWXB01000010">
    <property type="protein sequence ID" value="SMC12936.1"/>
    <property type="molecule type" value="Genomic_DNA"/>
</dbReference>
<name>A0A1X7BTE1_9RHOB</name>
<proteinExistence type="predicted"/>
<dbReference type="Proteomes" id="UP000193224">
    <property type="component" value="Unassembled WGS sequence"/>
</dbReference>
<evidence type="ECO:0000313" key="1">
    <source>
        <dbReference type="EMBL" id="SMC12936.1"/>
    </source>
</evidence>
<accession>A0A1X7BTE1</accession>
<dbReference type="RefSeq" id="WP_085800885.1">
    <property type="nucleotide sequence ID" value="NZ_FWXB01000010.1"/>
</dbReference>
<organism evidence="1 2">
    <name type="scientific">Roseovarius aestuarii</name>
    <dbReference type="NCBI Taxonomy" id="475083"/>
    <lineage>
        <taxon>Bacteria</taxon>
        <taxon>Pseudomonadati</taxon>
        <taxon>Pseudomonadota</taxon>
        <taxon>Alphaproteobacteria</taxon>
        <taxon>Rhodobacterales</taxon>
        <taxon>Roseobacteraceae</taxon>
        <taxon>Roseovarius</taxon>
    </lineage>
</organism>
<protein>
    <submittedName>
        <fullName evidence="1">Uncharacterized protein</fullName>
    </submittedName>
</protein>